<dbReference type="Proteomes" id="UP001247620">
    <property type="component" value="Unassembled WGS sequence"/>
</dbReference>
<evidence type="ECO:0000313" key="1">
    <source>
        <dbReference type="EMBL" id="MDR6944901.1"/>
    </source>
</evidence>
<sequence>MAADFYFRSIVTVNFHIAAIENNKKLMRVKFIIQKMLFLFVSIVSFAT</sequence>
<organism evidence="1 2">
    <name type="scientific">Mucilaginibacter pocheonensis</name>
    <dbReference type="NCBI Taxonomy" id="398050"/>
    <lineage>
        <taxon>Bacteria</taxon>
        <taxon>Pseudomonadati</taxon>
        <taxon>Bacteroidota</taxon>
        <taxon>Sphingobacteriia</taxon>
        <taxon>Sphingobacteriales</taxon>
        <taxon>Sphingobacteriaceae</taxon>
        <taxon>Mucilaginibacter</taxon>
    </lineage>
</organism>
<name>A0ABU1THL0_9SPHI</name>
<protein>
    <submittedName>
        <fullName evidence="1">Uncharacterized protein</fullName>
    </submittedName>
</protein>
<comment type="caution">
    <text evidence="1">The sequence shown here is derived from an EMBL/GenBank/DDBJ whole genome shotgun (WGS) entry which is preliminary data.</text>
</comment>
<dbReference type="EMBL" id="JAVDUU010000005">
    <property type="protein sequence ID" value="MDR6944901.1"/>
    <property type="molecule type" value="Genomic_DNA"/>
</dbReference>
<keyword evidence="2" id="KW-1185">Reference proteome</keyword>
<proteinExistence type="predicted"/>
<evidence type="ECO:0000313" key="2">
    <source>
        <dbReference type="Proteomes" id="UP001247620"/>
    </source>
</evidence>
<accession>A0ABU1THL0</accession>
<reference evidence="1 2" key="1">
    <citation type="submission" date="2023-07" db="EMBL/GenBank/DDBJ databases">
        <title>Sorghum-associated microbial communities from plants grown in Nebraska, USA.</title>
        <authorList>
            <person name="Schachtman D."/>
        </authorList>
    </citation>
    <scope>NUCLEOTIDE SEQUENCE [LARGE SCALE GENOMIC DNA]</scope>
    <source>
        <strain evidence="1 2">3262</strain>
    </source>
</reference>
<gene>
    <name evidence="1" type="ORF">J2W55_004769</name>
</gene>